<evidence type="ECO:0000313" key="4">
    <source>
        <dbReference type="Proteomes" id="UP000679848"/>
    </source>
</evidence>
<keyword evidence="2" id="KW-1133">Transmembrane helix</keyword>
<keyword evidence="2" id="KW-0472">Membrane</keyword>
<feature type="transmembrane region" description="Helical" evidence="2">
    <location>
        <begin position="207"/>
        <end position="225"/>
    </location>
</feature>
<evidence type="ECO:0000313" key="3">
    <source>
        <dbReference type="EMBL" id="BCK83285.1"/>
    </source>
</evidence>
<accession>A0A810Q9J0</accession>
<gene>
    <name evidence="3" type="ORF">MM59RIKEN_06040</name>
</gene>
<feature type="transmembrane region" description="Helical" evidence="2">
    <location>
        <begin position="12"/>
        <end position="33"/>
    </location>
</feature>
<dbReference type="AlphaFoldDB" id="A0A810Q9J0"/>
<protein>
    <recommendedName>
        <fullName evidence="5">TrbL/VirB6 plasmid conjugal transfer protein</fullName>
    </recommendedName>
</protein>
<feature type="region of interest" description="Disordered" evidence="1">
    <location>
        <begin position="690"/>
        <end position="715"/>
    </location>
</feature>
<keyword evidence="4" id="KW-1185">Reference proteome</keyword>
<dbReference type="GeneID" id="78198828"/>
<dbReference type="KEGG" id="pfaa:MM59RIKEN_06040"/>
<feature type="transmembrane region" description="Helical" evidence="2">
    <location>
        <begin position="45"/>
        <end position="70"/>
    </location>
</feature>
<sequence>MLDWIFEGIANWVASVMTQIMDAISGVFLDALGTDMTAMEEYFPFAVSAYTVIQYTAWAVLFLVVVWQLFRAFSGPLSETEEPLALLARGAIFAILIGYAKPIFSLVLDIARAPYTALMEETMDPGDFTFAGIQQTLTNGLATIVSVATVVGLILLIIFMIALAWNYFKLLLETVERYVLVGVLCYTSPLAYSMGASKATSRVFQSWCRMVGSQLLLLVLNVWFLRAFDSSVGQFIANGGALSSGQGSVFLWLFCALALLKIAQRCDSYLAAMGLSVAQTGSSMGIEMLMAARALTGFSKGGSSAASVFGGAAKSGAGAAAGAAGGVTTGGILSGFMSHVKPNSFVRDAVVDGGKRMGVGGGVGFVGRVFGGMAARNGATLTPESVSSVATRMPNVSGTIAGDIANRSLNSYMPHLTSGKAAGMTYADTEITGGHISTNAVGPDGRQAKVDFYNTAQHDVPTTPHTVVTAADGSQWYQVASGEGMGAFYATPAFTGNVSEAAQVSEAFPSAPDGTLLRQVDESTLEAIYPDGGNSLWYNSAYFQEPDAPHETIQGADGLSWYAMTPAASVPQFEPVPDGGSGAAERYNQALFGQFMPGFDQPVVSVDSSRAGDGILEVRHEDGSGTAFYDRAVYQAPRGDYHVYEDSGGSQWYAIHGTPAVERRPVYEDGKPLYENDKLQTFTVETVRYKSTPARYSEPKKRPVTERKPPNRKKH</sequence>
<feature type="compositionally biased region" description="Basic and acidic residues" evidence="1">
    <location>
        <begin position="697"/>
        <end position="709"/>
    </location>
</feature>
<feature type="transmembrane region" description="Helical" evidence="2">
    <location>
        <begin position="177"/>
        <end position="195"/>
    </location>
</feature>
<feature type="transmembrane region" description="Helical" evidence="2">
    <location>
        <begin position="141"/>
        <end position="165"/>
    </location>
</feature>
<reference evidence="3" key="1">
    <citation type="submission" date="2020-09" db="EMBL/GenBank/DDBJ databases">
        <title>New species isolated from human feces.</title>
        <authorList>
            <person name="Kitahara M."/>
            <person name="Shigeno Y."/>
            <person name="Shime M."/>
            <person name="Matsumoto Y."/>
            <person name="Nakamura S."/>
            <person name="Motooka D."/>
            <person name="Fukuoka S."/>
            <person name="Nishikawa H."/>
            <person name="Benno Y."/>
        </authorList>
    </citation>
    <scope>NUCLEOTIDE SEQUENCE</scope>
    <source>
        <strain evidence="3">MM59</strain>
    </source>
</reference>
<name>A0A810Q9J0_9FIRM</name>
<dbReference type="EMBL" id="AP023420">
    <property type="protein sequence ID" value="BCK83285.1"/>
    <property type="molecule type" value="Genomic_DNA"/>
</dbReference>
<proteinExistence type="predicted"/>
<evidence type="ECO:0008006" key="5">
    <source>
        <dbReference type="Google" id="ProtNLM"/>
    </source>
</evidence>
<dbReference type="RefSeq" id="WP_050624215.1">
    <property type="nucleotide sequence ID" value="NZ_AP023420.1"/>
</dbReference>
<feature type="transmembrane region" description="Helical" evidence="2">
    <location>
        <begin position="90"/>
        <end position="111"/>
    </location>
</feature>
<keyword evidence="2" id="KW-0812">Transmembrane</keyword>
<organism evidence="3 4">
    <name type="scientific">Pusillibacter faecalis</name>
    <dbReference type="NCBI Taxonomy" id="2714358"/>
    <lineage>
        <taxon>Bacteria</taxon>
        <taxon>Bacillati</taxon>
        <taxon>Bacillota</taxon>
        <taxon>Clostridia</taxon>
        <taxon>Eubacteriales</taxon>
        <taxon>Oscillospiraceae</taxon>
        <taxon>Pusillibacter</taxon>
    </lineage>
</organism>
<feature type="transmembrane region" description="Helical" evidence="2">
    <location>
        <begin position="245"/>
        <end position="263"/>
    </location>
</feature>
<dbReference type="Proteomes" id="UP000679848">
    <property type="component" value="Chromosome"/>
</dbReference>
<evidence type="ECO:0000256" key="2">
    <source>
        <dbReference type="SAM" id="Phobius"/>
    </source>
</evidence>
<evidence type="ECO:0000256" key="1">
    <source>
        <dbReference type="SAM" id="MobiDB-lite"/>
    </source>
</evidence>